<dbReference type="EMBL" id="ML208858">
    <property type="protein sequence ID" value="TFK59953.1"/>
    <property type="molecule type" value="Genomic_DNA"/>
</dbReference>
<proteinExistence type="predicted"/>
<accession>A0ACD3A2S4</accession>
<keyword evidence="2" id="KW-1185">Reference proteome</keyword>
<name>A0ACD3A2S4_9AGAR</name>
<organism evidence="1 2">
    <name type="scientific">Pluteus cervinus</name>
    <dbReference type="NCBI Taxonomy" id="181527"/>
    <lineage>
        <taxon>Eukaryota</taxon>
        <taxon>Fungi</taxon>
        <taxon>Dikarya</taxon>
        <taxon>Basidiomycota</taxon>
        <taxon>Agaricomycotina</taxon>
        <taxon>Agaricomycetes</taxon>
        <taxon>Agaricomycetidae</taxon>
        <taxon>Agaricales</taxon>
        <taxon>Pluteineae</taxon>
        <taxon>Pluteaceae</taxon>
        <taxon>Pluteus</taxon>
    </lineage>
</organism>
<gene>
    <name evidence="1" type="ORF">BDN72DRAFT_905389</name>
</gene>
<sequence length="148" mass="16370">MLLRRTTKAITWCLSFVNPLNHCPPPEPLSLPPQPSSSVLSIPPGTLQFLKDLHTQLWGKQLLEGDVFRAATITPSDYVTYVNELKILRDKYHPEPLTQEQISSYQANFLHHRSRPTKDISATAGIAEAGGGDAKKQGKDDQKAGLPD</sequence>
<protein>
    <submittedName>
        <fullName evidence="1">Uncharacterized protein</fullName>
    </submittedName>
</protein>
<evidence type="ECO:0000313" key="2">
    <source>
        <dbReference type="Proteomes" id="UP000308600"/>
    </source>
</evidence>
<evidence type="ECO:0000313" key="1">
    <source>
        <dbReference type="EMBL" id="TFK59953.1"/>
    </source>
</evidence>
<dbReference type="Proteomes" id="UP000308600">
    <property type="component" value="Unassembled WGS sequence"/>
</dbReference>
<reference evidence="1 2" key="1">
    <citation type="journal article" date="2019" name="Nat. Ecol. Evol.">
        <title>Megaphylogeny resolves global patterns of mushroom evolution.</title>
        <authorList>
            <person name="Varga T."/>
            <person name="Krizsan K."/>
            <person name="Foldi C."/>
            <person name="Dima B."/>
            <person name="Sanchez-Garcia M."/>
            <person name="Sanchez-Ramirez S."/>
            <person name="Szollosi G.J."/>
            <person name="Szarkandi J.G."/>
            <person name="Papp V."/>
            <person name="Albert L."/>
            <person name="Andreopoulos W."/>
            <person name="Angelini C."/>
            <person name="Antonin V."/>
            <person name="Barry K.W."/>
            <person name="Bougher N.L."/>
            <person name="Buchanan P."/>
            <person name="Buyck B."/>
            <person name="Bense V."/>
            <person name="Catcheside P."/>
            <person name="Chovatia M."/>
            <person name="Cooper J."/>
            <person name="Damon W."/>
            <person name="Desjardin D."/>
            <person name="Finy P."/>
            <person name="Geml J."/>
            <person name="Haridas S."/>
            <person name="Hughes K."/>
            <person name="Justo A."/>
            <person name="Karasinski D."/>
            <person name="Kautmanova I."/>
            <person name="Kiss B."/>
            <person name="Kocsube S."/>
            <person name="Kotiranta H."/>
            <person name="LaButti K.M."/>
            <person name="Lechner B.E."/>
            <person name="Liimatainen K."/>
            <person name="Lipzen A."/>
            <person name="Lukacs Z."/>
            <person name="Mihaltcheva S."/>
            <person name="Morgado L.N."/>
            <person name="Niskanen T."/>
            <person name="Noordeloos M.E."/>
            <person name="Ohm R.A."/>
            <person name="Ortiz-Santana B."/>
            <person name="Ovrebo C."/>
            <person name="Racz N."/>
            <person name="Riley R."/>
            <person name="Savchenko A."/>
            <person name="Shiryaev A."/>
            <person name="Soop K."/>
            <person name="Spirin V."/>
            <person name="Szebenyi C."/>
            <person name="Tomsovsky M."/>
            <person name="Tulloss R.E."/>
            <person name="Uehling J."/>
            <person name="Grigoriev I.V."/>
            <person name="Vagvolgyi C."/>
            <person name="Papp T."/>
            <person name="Martin F.M."/>
            <person name="Miettinen O."/>
            <person name="Hibbett D.S."/>
            <person name="Nagy L.G."/>
        </authorList>
    </citation>
    <scope>NUCLEOTIDE SEQUENCE [LARGE SCALE GENOMIC DNA]</scope>
    <source>
        <strain evidence="1 2">NL-1719</strain>
    </source>
</reference>